<name>A0A0F0M164_9MICO</name>
<dbReference type="RefSeq" id="WP_045245829.1">
    <property type="nucleotide sequence ID" value="NZ_JBOFAV010000006.1"/>
</dbReference>
<dbReference type="AlphaFoldDB" id="A0A0F0M164"/>
<proteinExistence type="predicted"/>
<feature type="transmembrane region" description="Helical" evidence="1">
    <location>
        <begin position="82"/>
        <end position="106"/>
    </location>
</feature>
<dbReference type="Pfam" id="PF09900">
    <property type="entry name" value="DUF2127"/>
    <property type="match status" value="1"/>
</dbReference>
<keyword evidence="1" id="KW-0812">Transmembrane</keyword>
<comment type="caution">
    <text evidence="3">The sequence shown here is derived from an EMBL/GenBank/DDBJ whole genome shotgun (WGS) entry which is preliminary data.</text>
</comment>
<organism evidence="3 4">
    <name type="scientific">Microbacterium ginsengisoli</name>
    <dbReference type="NCBI Taxonomy" id="400772"/>
    <lineage>
        <taxon>Bacteria</taxon>
        <taxon>Bacillati</taxon>
        <taxon>Actinomycetota</taxon>
        <taxon>Actinomycetes</taxon>
        <taxon>Micrococcales</taxon>
        <taxon>Microbacteriaceae</taxon>
        <taxon>Microbacterium</taxon>
    </lineage>
</organism>
<evidence type="ECO:0000313" key="2">
    <source>
        <dbReference type="EMBL" id="HAN25368.1"/>
    </source>
</evidence>
<accession>A0A0F0M164</accession>
<dbReference type="EMBL" id="DMNG01000217">
    <property type="protein sequence ID" value="HAN25368.1"/>
    <property type="molecule type" value="Genomic_DNA"/>
</dbReference>
<feature type="transmembrane region" description="Helical" evidence="1">
    <location>
        <begin position="111"/>
        <end position="128"/>
    </location>
</feature>
<gene>
    <name evidence="2" type="ORF">DCP95_12520</name>
    <name evidence="3" type="ORF">RR49_00119</name>
</gene>
<dbReference type="Proteomes" id="UP000257479">
    <property type="component" value="Unassembled WGS sequence"/>
</dbReference>
<feature type="transmembrane region" description="Helical" evidence="1">
    <location>
        <begin position="12"/>
        <end position="42"/>
    </location>
</feature>
<dbReference type="Proteomes" id="UP000033451">
    <property type="component" value="Unassembled WGS sequence"/>
</dbReference>
<keyword evidence="1" id="KW-0472">Membrane</keyword>
<dbReference type="InterPro" id="IPR021125">
    <property type="entry name" value="DUF2127"/>
</dbReference>
<reference evidence="2 5" key="2">
    <citation type="journal article" date="2018" name="Nat. Biotechnol.">
        <title>A standardized bacterial taxonomy based on genome phylogeny substantially revises the tree of life.</title>
        <authorList>
            <person name="Parks D.H."/>
            <person name="Chuvochina M."/>
            <person name="Waite D.W."/>
            <person name="Rinke C."/>
            <person name="Skarshewski A."/>
            <person name="Chaumeil P.A."/>
            <person name="Hugenholtz P."/>
        </authorList>
    </citation>
    <scope>NUCLEOTIDE SEQUENCE [LARGE SCALE GENOMIC DNA]</scope>
    <source>
        <strain evidence="2">UBA9152</strain>
    </source>
</reference>
<dbReference type="STRING" id="400772.RR49_00119"/>
<keyword evidence="1" id="KW-1133">Transmembrane helix</keyword>
<dbReference type="EMBL" id="JYIY01000035">
    <property type="protein sequence ID" value="KJL44754.1"/>
    <property type="molecule type" value="Genomic_DNA"/>
</dbReference>
<sequence length="185" mass="20179">MRWLRSRERRELVLDWVFLIGVLLKAVDGLIELVFGIPALFISPAQLVSLTSALTAGELAADPHDLLANLLLRATSGLSADALLVSGVYLIVHGAVKVAIVVALVLGSRRVYPWSVGALGVLLIVQLVDLILAFSIGVLLLVVLDSVIIWLTVREWQHGRTLRDVARLRMPWLDRRVRNAGAAGN</sequence>
<reference evidence="3 4" key="1">
    <citation type="submission" date="2015-02" db="EMBL/GenBank/DDBJ databases">
        <title>Draft genome sequences of ten Microbacterium spp. with emphasis on heavy metal contaminated environments.</title>
        <authorList>
            <person name="Corretto E."/>
        </authorList>
    </citation>
    <scope>NUCLEOTIDE SEQUENCE [LARGE SCALE GENOMIC DNA]</scope>
    <source>
        <strain evidence="3 4">DSM 18659</strain>
    </source>
</reference>
<evidence type="ECO:0000313" key="4">
    <source>
        <dbReference type="Proteomes" id="UP000033451"/>
    </source>
</evidence>
<evidence type="ECO:0000256" key="1">
    <source>
        <dbReference type="SAM" id="Phobius"/>
    </source>
</evidence>
<keyword evidence="4" id="KW-1185">Reference proteome</keyword>
<dbReference type="PATRIC" id="fig|400772.4.peg.141"/>
<evidence type="ECO:0000313" key="5">
    <source>
        <dbReference type="Proteomes" id="UP000257479"/>
    </source>
</evidence>
<evidence type="ECO:0000313" key="3">
    <source>
        <dbReference type="EMBL" id="KJL44754.1"/>
    </source>
</evidence>
<dbReference type="OrthoDB" id="8393979at2"/>
<feature type="transmembrane region" description="Helical" evidence="1">
    <location>
        <begin position="134"/>
        <end position="153"/>
    </location>
</feature>
<protein>
    <submittedName>
        <fullName evidence="2">DUF2127 domain-containing protein</fullName>
    </submittedName>
</protein>